<dbReference type="VEuPathDB" id="VectorBase:LDEU013331"/>
<dbReference type="InterPro" id="IPR036291">
    <property type="entry name" value="NAD(P)-bd_dom_sf"/>
</dbReference>
<dbReference type="PANTHER" id="PTHR43975:SF2">
    <property type="entry name" value="EG:BACR7A4.14 PROTEIN-RELATED"/>
    <property type="match status" value="1"/>
</dbReference>
<keyword evidence="2" id="KW-1185">Reference proteome</keyword>
<evidence type="ECO:0000313" key="2">
    <source>
        <dbReference type="Proteomes" id="UP000288716"/>
    </source>
</evidence>
<dbReference type="Pfam" id="PF00106">
    <property type="entry name" value="adh_short"/>
    <property type="match status" value="1"/>
</dbReference>
<sequence>MEFENKVVLITGEFHSQIVRISEGSTSGIGEQIAIDFSKNGAKVVVTGRDVSRMNAVCDKCTQVSPFGYK</sequence>
<reference evidence="1 2" key="1">
    <citation type="journal article" date="2018" name="Gigascience">
        <title>Genomes of trombidid mites reveal novel predicted allergens and laterally-transferred genes associated with secondary metabolism.</title>
        <authorList>
            <person name="Dong X."/>
            <person name="Chaisiri K."/>
            <person name="Xia D."/>
            <person name="Armstrong S.D."/>
            <person name="Fang Y."/>
            <person name="Donnelly M.J."/>
            <person name="Kadowaki T."/>
            <person name="McGarry J.W."/>
            <person name="Darby A.C."/>
            <person name="Makepeace B.L."/>
        </authorList>
    </citation>
    <scope>NUCLEOTIDE SEQUENCE [LARGE SCALE GENOMIC DNA]</scope>
    <source>
        <strain evidence="1">UoL-UT</strain>
    </source>
</reference>
<dbReference type="AlphaFoldDB" id="A0A443RUI1"/>
<name>A0A443RUI1_9ACAR</name>
<comment type="caution">
    <text evidence="1">The sequence shown here is derived from an EMBL/GenBank/DDBJ whole genome shotgun (WGS) entry which is preliminary data.</text>
</comment>
<dbReference type="Gene3D" id="3.40.50.720">
    <property type="entry name" value="NAD(P)-binding Rossmann-like Domain"/>
    <property type="match status" value="1"/>
</dbReference>
<feature type="non-terminal residue" evidence="1">
    <location>
        <position position="70"/>
    </location>
</feature>
<protein>
    <submittedName>
        <fullName evidence="1">Short-chain dehydrogenease/reductase-like protein</fullName>
    </submittedName>
</protein>
<dbReference type="SUPFAM" id="SSF51735">
    <property type="entry name" value="NAD(P)-binding Rossmann-fold domains"/>
    <property type="match status" value="1"/>
</dbReference>
<dbReference type="PANTHER" id="PTHR43975">
    <property type="entry name" value="ZGC:101858"/>
    <property type="match status" value="1"/>
</dbReference>
<dbReference type="InterPro" id="IPR002347">
    <property type="entry name" value="SDR_fam"/>
</dbReference>
<dbReference type="EMBL" id="NCKV01035491">
    <property type="protein sequence ID" value="RWS18709.1"/>
    <property type="molecule type" value="Genomic_DNA"/>
</dbReference>
<proteinExistence type="predicted"/>
<dbReference type="Proteomes" id="UP000288716">
    <property type="component" value="Unassembled WGS sequence"/>
</dbReference>
<dbReference type="OrthoDB" id="191139at2759"/>
<evidence type="ECO:0000313" key="1">
    <source>
        <dbReference type="EMBL" id="RWS18709.1"/>
    </source>
</evidence>
<gene>
    <name evidence="1" type="ORF">B4U80_14568</name>
</gene>
<accession>A0A443RUI1</accession>
<organism evidence="1 2">
    <name type="scientific">Leptotrombidium deliense</name>
    <dbReference type="NCBI Taxonomy" id="299467"/>
    <lineage>
        <taxon>Eukaryota</taxon>
        <taxon>Metazoa</taxon>
        <taxon>Ecdysozoa</taxon>
        <taxon>Arthropoda</taxon>
        <taxon>Chelicerata</taxon>
        <taxon>Arachnida</taxon>
        <taxon>Acari</taxon>
        <taxon>Acariformes</taxon>
        <taxon>Trombidiformes</taxon>
        <taxon>Prostigmata</taxon>
        <taxon>Anystina</taxon>
        <taxon>Parasitengona</taxon>
        <taxon>Trombiculoidea</taxon>
        <taxon>Trombiculidae</taxon>
        <taxon>Leptotrombidium</taxon>
    </lineage>
</organism>